<keyword evidence="2" id="KW-1185">Reference proteome</keyword>
<dbReference type="EMBL" id="JBHUOX010000009">
    <property type="protein sequence ID" value="MFD3001384.1"/>
    <property type="molecule type" value="Genomic_DNA"/>
</dbReference>
<organism evidence="1 2">
    <name type="scientific">Pontibacter toksunensis</name>
    <dbReference type="NCBI Taxonomy" id="1332631"/>
    <lineage>
        <taxon>Bacteria</taxon>
        <taxon>Pseudomonadati</taxon>
        <taxon>Bacteroidota</taxon>
        <taxon>Cytophagia</taxon>
        <taxon>Cytophagales</taxon>
        <taxon>Hymenobacteraceae</taxon>
        <taxon>Pontibacter</taxon>
    </lineage>
</organism>
<evidence type="ECO:0008006" key="3">
    <source>
        <dbReference type="Google" id="ProtNLM"/>
    </source>
</evidence>
<dbReference type="RefSeq" id="WP_377485395.1">
    <property type="nucleotide sequence ID" value="NZ_JBHUOX010000009.1"/>
</dbReference>
<comment type="caution">
    <text evidence="1">The sequence shown here is derived from an EMBL/GenBank/DDBJ whole genome shotgun (WGS) entry which is preliminary data.</text>
</comment>
<evidence type="ECO:0000313" key="1">
    <source>
        <dbReference type="EMBL" id="MFD3001384.1"/>
    </source>
</evidence>
<dbReference type="Proteomes" id="UP001597641">
    <property type="component" value="Unassembled WGS sequence"/>
</dbReference>
<evidence type="ECO:0000313" key="2">
    <source>
        <dbReference type="Proteomes" id="UP001597641"/>
    </source>
</evidence>
<reference evidence="2" key="1">
    <citation type="journal article" date="2019" name="Int. J. Syst. Evol. Microbiol.">
        <title>The Global Catalogue of Microorganisms (GCM) 10K type strain sequencing project: providing services to taxonomists for standard genome sequencing and annotation.</title>
        <authorList>
            <consortium name="The Broad Institute Genomics Platform"/>
            <consortium name="The Broad Institute Genome Sequencing Center for Infectious Disease"/>
            <person name="Wu L."/>
            <person name="Ma J."/>
        </authorList>
    </citation>
    <scope>NUCLEOTIDE SEQUENCE [LARGE SCALE GENOMIC DNA]</scope>
    <source>
        <strain evidence="2">KCTC 23984</strain>
    </source>
</reference>
<sequence>MQAFLYIEITAETTYRKPLPEQVKQELPEVAVLDIDVQSDELLQHYALRLLRESDKAVACIKSDETAPGLGKAMPLLEELFQEKEGRLILLLGEHPRLLRMFQARPQVNFRQVAEQDALKEVKRFLL</sequence>
<gene>
    <name evidence="1" type="ORF">ACFS7Z_13505</name>
</gene>
<name>A0ABW6BYC7_9BACT</name>
<protein>
    <recommendedName>
        <fullName evidence="3">DUF4180 domain-containing protein</fullName>
    </recommendedName>
</protein>
<proteinExistence type="predicted"/>
<accession>A0ABW6BYC7</accession>